<evidence type="ECO:0000313" key="2">
    <source>
        <dbReference type="EMBL" id="ORY49180.1"/>
    </source>
</evidence>
<comment type="caution">
    <text evidence="2">The sequence shown here is derived from an EMBL/GenBank/DDBJ whole genome shotgun (WGS) entry which is preliminary data.</text>
</comment>
<evidence type="ECO:0000256" key="1">
    <source>
        <dbReference type="SAM" id="Phobius"/>
    </source>
</evidence>
<feature type="transmembrane region" description="Helical" evidence="1">
    <location>
        <begin position="13"/>
        <end position="34"/>
    </location>
</feature>
<reference evidence="2 3" key="1">
    <citation type="submission" date="2016-07" db="EMBL/GenBank/DDBJ databases">
        <title>Pervasive Adenine N6-methylation of Active Genes in Fungi.</title>
        <authorList>
            <consortium name="DOE Joint Genome Institute"/>
            <person name="Mondo S.J."/>
            <person name="Dannebaum R.O."/>
            <person name="Kuo R.C."/>
            <person name="Labutti K."/>
            <person name="Haridas S."/>
            <person name="Kuo A."/>
            <person name="Salamov A."/>
            <person name="Ahrendt S.R."/>
            <person name="Lipzen A."/>
            <person name="Sullivan W."/>
            <person name="Andreopoulos W.B."/>
            <person name="Clum A."/>
            <person name="Lindquist E."/>
            <person name="Daum C."/>
            <person name="Ramamoorthy G.K."/>
            <person name="Gryganskyi A."/>
            <person name="Culley D."/>
            <person name="Magnuson J.K."/>
            <person name="James T.Y."/>
            <person name="O'Malley M.A."/>
            <person name="Stajich J.E."/>
            <person name="Spatafora J.W."/>
            <person name="Visel A."/>
            <person name="Grigoriev I.V."/>
        </authorList>
    </citation>
    <scope>NUCLEOTIDE SEQUENCE [LARGE SCALE GENOMIC DNA]</scope>
    <source>
        <strain evidence="2 3">JEL800</strain>
    </source>
</reference>
<gene>
    <name evidence="2" type="ORF">BCR33DRAFT_20512</name>
</gene>
<dbReference type="Proteomes" id="UP000193642">
    <property type="component" value="Unassembled WGS sequence"/>
</dbReference>
<dbReference type="EMBL" id="MCGO01000010">
    <property type="protein sequence ID" value="ORY49180.1"/>
    <property type="molecule type" value="Genomic_DNA"/>
</dbReference>
<name>A0A1Y2CQ79_9FUNG</name>
<evidence type="ECO:0000313" key="3">
    <source>
        <dbReference type="Proteomes" id="UP000193642"/>
    </source>
</evidence>
<dbReference type="AlphaFoldDB" id="A0A1Y2CQ79"/>
<keyword evidence="1" id="KW-0812">Transmembrane</keyword>
<keyword evidence="1" id="KW-0472">Membrane</keyword>
<organism evidence="2 3">
    <name type="scientific">Rhizoclosmatium globosum</name>
    <dbReference type="NCBI Taxonomy" id="329046"/>
    <lineage>
        <taxon>Eukaryota</taxon>
        <taxon>Fungi</taxon>
        <taxon>Fungi incertae sedis</taxon>
        <taxon>Chytridiomycota</taxon>
        <taxon>Chytridiomycota incertae sedis</taxon>
        <taxon>Chytridiomycetes</taxon>
        <taxon>Chytridiales</taxon>
        <taxon>Chytriomycetaceae</taxon>
        <taxon>Rhizoclosmatium</taxon>
    </lineage>
</organism>
<protein>
    <submittedName>
        <fullName evidence="2">Uncharacterized protein</fullName>
    </submittedName>
</protein>
<accession>A0A1Y2CQ79</accession>
<keyword evidence="3" id="KW-1185">Reference proteome</keyword>
<proteinExistence type="predicted"/>
<sequence>MNVTVTNGSLGTAIVYSLMIPLDCIALVILIHLIMEYELRRVGKRFSLKIFWSPMNRLLILALYV</sequence>
<keyword evidence="1" id="KW-1133">Transmembrane helix</keyword>